<feature type="signal peptide" evidence="6">
    <location>
        <begin position="1"/>
        <end position="25"/>
    </location>
</feature>
<dbReference type="Proteomes" id="UP001629953">
    <property type="component" value="Unassembled WGS sequence"/>
</dbReference>
<protein>
    <submittedName>
        <fullName evidence="7">Complement resistance protein TraT</fullName>
    </submittedName>
</protein>
<keyword evidence="5" id="KW-0449">Lipoprotein</keyword>
<comment type="caution">
    <text evidence="7">The sequence shown here is derived from an EMBL/GenBank/DDBJ whole genome shotgun (WGS) entry which is preliminary data.</text>
</comment>
<dbReference type="Pfam" id="PF05818">
    <property type="entry name" value="TraT"/>
    <property type="match status" value="1"/>
</dbReference>
<sequence>MKKFMPKLTVALFTAVCVMLTGCSATYTAIKKRNLDVQTKMSDTVFLDPVKAAKRVVFLQIRNTSDKQDIKIKERIKEAIQSKGYRVTDDPDQAHYMIQANILKVGKSDASSSQSALVSGYGSGLVGAAVGASAFGGGNGRIGTGLIGGLIGMAADAMVSDVYFTMITDLQISVRTSGDIEVTENDKATLHQGSSGSKVISSSQQTHWKRYQTRIVSVANKVNLDFNEALPALDTGLVNSISGIF</sequence>
<dbReference type="InterPro" id="IPR008874">
    <property type="entry name" value="TraT_complement-R"/>
</dbReference>
<dbReference type="EMBL" id="JBEQCT010000010">
    <property type="protein sequence ID" value="MFM2486649.1"/>
    <property type="molecule type" value="Genomic_DNA"/>
</dbReference>
<dbReference type="RefSeq" id="WP_408624954.1">
    <property type="nucleotide sequence ID" value="NZ_JBEQCT010000010.1"/>
</dbReference>
<gene>
    <name evidence="7" type="ORF">ABUE30_16580</name>
</gene>
<keyword evidence="8" id="KW-1185">Reference proteome</keyword>
<evidence type="ECO:0000313" key="7">
    <source>
        <dbReference type="EMBL" id="MFM2486649.1"/>
    </source>
</evidence>
<keyword evidence="3 6" id="KW-0472">Membrane</keyword>
<keyword evidence="4" id="KW-0564">Palmitate</keyword>
<feature type="chain" id="PRO_5045017091" evidence="6">
    <location>
        <begin position="26"/>
        <end position="245"/>
    </location>
</feature>
<accession>A0ABW9GAE1</accession>
<evidence type="ECO:0000256" key="2">
    <source>
        <dbReference type="ARBA" id="ARBA00022729"/>
    </source>
</evidence>
<dbReference type="PROSITE" id="PS51257">
    <property type="entry name" value="PROKAR_LIPOPROTEIN"/>
    <property type="match status" value="1"/>
</dbReference>
<proteinExistence type="predicted"/>
<evidence type="ECO:0000256" key="4">
    <source>
        <dbReference type="ARBA" id="ARBA00023139"/>
    </source>
</evidence>
<evidence type="ECO:0000256" key="1">
    <source>
        <dbReference type="ARBA" id="ARBA00004459"/>
    </source>
</evidence>
<evidence type="ECO:0000256" key="6">
    <source>
        <dbReference type="PIRNR" id="PIRNR002859"/>
    </source>
</evidence>
<comment type="subcellular location">
    <subcellularLocation>
        <location evidence="1">Cell outer membrane</location>
        <topology evidence="1">Lipid-anchor</topology>
    </subcellularLocation>
</comment>
<keyword evidence="6" id="KW-0998">Cell outer membrane</keyword>
<reference evidence="7 8" key="1">
    <citation type="journal article" date="2013" name="Int. J. Syst. Evol. Microbiol.">
        <title>Celerinatantimonas yamalensis sp. nov., a cold-adapted diazotrophic bacterium from a cold permafrost brine.</title>
        <authorList>
            <person name="Shcherbakova V."/>
            <person name="Chuvilskaya N."/>
            <person name="Rivkina E."/>
            <person name="Demidov N."/>
            <person name="Uchaeva V."/>
            <person name="Suetin S."/>
            <person name="Suzina N."/>
            <person name="Gilichinsky D."/>
        </authorList>
    </citation>
    <scope>NUCLEOTIDE SEQUENCE [LARGE SCALE GENOMIC DNA]</scope>
    <source>
        <strain evidence="7 8">C7</strain>
    </source>
</reference>
<name>A0ABW9GAE1_9GAMM</name>
<keyword evidence="2 6" id="KW-0732">Signal</keyword>
<evidence type="ECO:0000256" key="5">
    <source>
        <dbReference type="ARBA" id="ARBA00023288"/>
    </source>
</evidence>
<evidence type="ECO:0000256" key="3">
    <source>
        <dbReference type="ARBA" id="ARBA00023136"/>
    </source>
</evidence>
<organism evidence="7 8">
    <name type="scientific">Celerinatantimonas yamalensis</name>
    <dbReference type="NCBI Taxonomy" id="559956"/>
    <lineage>
        <taxon>Bacteria</taxon>
        <taxon>Pseudomonadati</taxon>
        <taxon>Pseudomonadota</taxon>
        <taxon>Gammaproteobacteria</taxon>
        <taxon>Celerinatantimonadaceae</taxon>
        <taxon>Celerinatantimonas</taxon>
    </lineage>
</organism>
<dbReference type="PIRSF" id="PIRSF002859">
    <property type="entry name" value="Lipo_traT"/>
    <property type="match status" value="1"/>
</dbReference>
<evidence type="ECO:0000313" key="8">
    <source>
        <dbReference type="Proteomes" id="UP001629953"/>
    </source>
</evidence>